<evidence type="ECO:0000256" key="1">
    <source>
        <dbReference type="SAM" id="MobiDB-lite"/>
    </source>
</evidence>
<organism evidence="2">
    <name type="scientific">Bifidobacterium breve</name>
    <dbReference type="NCBI Taxonomy" id="1685"/>
    <lineage>
        <taxon>Bacteria</taxon>
        <taxon>Bacillati</taxon>
        <taxon>Actinomycetota</taxon>
        <taxon>Actinomycetes</taxon>
        <taxon>Bifidobacteriales</taxon>
        <taxon>Bifidobacteriaceae</taxon>
        <taxon>Bifidobacterium</taxon>
    </lineage>
</organism>
<geneLocation type="plasmid" evidence="2">
    <name>megaplasmid pMP7017</name>
</geneLocation>
<sequence length="252" mass="28566">MGYKDMFGESFFTPRSEEDEAATPMASNQGSHPETAEPLLFKGFSSGLPLLVERPSRYINRLRRAALNLYKVPDDDQYGGMDARILYSPVISLPVFLMQGNELYPNESAVQYPLLHYPVNHAPDHIRDVSVYLLTLVALYSSMGLMREDEEGDLLCYGLSDPFTCDDDMWMAAEDWAKDTAPLLRDLNMARLLGFALNDRDNEIGPLSALYGTWNEKRSADTIMDAGKKAADLLQPEYNVFLEVEFRPFQER</sequence>
<gene>
    <name evidence="2" type="ORF">B7017_p0115</name>
</gene>
<dbReference type="AlphaFoldDB" id="A0A0A0UWM1"/>
<evidence type="ECO:0000313" key="2">
    <source>
        <dbReference type="EMBL" id="AIW55169.1"/>
    </source>
</evidence>
<reference evidence="2" key="1">
    <citation type="journal article" date="2015" name="Appl. Environ. Microbiol.">
        <title>Discovery of a conjugative megaplasmid in Bifidobacterium breve.</title>
        <authorList>
            <person name="Bottacini F."/>
            <person name="O'Connell Motherway M."/>
            <person name="Casey E."/>
            <person name="McDonnell B."/>
            <person name="Mahony J."/>
            <person name="Ventura M."/>
            <person name="van Sinderen D."/>
        </authorList>
    </citation>
    <scope>NUCLEOTIDE SEQUENCE</scope>
    <source>
        <strain evidence="2">JCM 7017</strain>
        <plasmid evidence="2">megaplasmid pMP7017</plasmid>
    </source>
</reference>
<feature type="region of interest" description="Disordered" evidence="1">
    <location>
        <begin position="14"/>
        <end position="33"/>
    </location>
</feature>
<dbReference type="EMBL" id="KM406416">
    <property type="protein sequence ID" value="AIW55169.1"/>
    <property type="molecule type" value="Genomic_DNA"/>
</dbReference>
<protein>
    <submittedName>
        <fullName evidence="2">Uncharacterized protein</fullName>
    </submittedName>
</protein>
<name>A0A0A0UWM1_BIFBR</name>
<keyword evidence="2" id="KW-0614">Plasmid</keyword>
<accession>A0A0A0UWM1</accession>
<proteinExistence type="predicted"/>